<feature type="transmembrane region" description="Helical" evidence="12">
    <location>
        <begin position="308"/>
        <end position="329"/>
    </location>
</feature>
<protein>
    <submittedName>
        <fullName evidence="16">Potassium channel, sub T, member 2</fullName>
    </submittedName>
</protein>
<keyword evidence="10 16" id="KW-0407">Ion channel</keyword>
<keyword evidence="4 12" id="KW-0812">Transmembrane</keyword>
<accession>A0AAD5T1Z0</accession>
<dbReference type="Pfam" id="PF07885">
    <property type="entry name" value="Ion_trans_2"/>
    <property type="match status" value="1"/>
</dbReference>
<dbReference type="GO" id="GO:0005267">
    <property type="term" value="F:potassium channel activity"/>
    <property type="evidence" value="ECO:0007669"/>
    <property type="project" value="UniProtKB-KW"/>
</dbReference>
<dbReference type="InterPro" id="IPR003148">
    <property type="entry name" value="RCK_N"/>
</dbReference>
<keyword evidence="5" id="KW-0631">Potassium channel</keyword>
<dbReference type="Proteomes" id="UP001211907">
    <property type="component" value="Unassembled WGS sequence"/>
</dbReference>
<name>A0AAD5T1Z0_9FUNG</name>
<dbReference type="Pfam" id="PF03493">
    <property type="entry name" value="BK_channel_a"/>
    <property type="match status" value="1"/>
</dbReference>
<dbReference type="EMBL" id="JADGJH010000976">
    <property type="protein sequence ID" value="KAJ3120310.1"/>
    <property type="molecule type" value="Genomic_DNA"/>
</dbReference>
<feature type="transmembrane region" description="Helical" evidence="12">
    <location>
        <begin position="248"/>
        <end position="266"/>
    </location>
</feature>
<dbReference type="PANTHER" id="PTHR10027:SF10">
    <property type="entry name" value="SLOWPOKE 2, ISOFORM D"/>
    <property type="match status" value="1"/>
</dbReference>
<feature type="domain" description="Calcium-activated potassium channel BK alpha subunit" evidence="13">
    <location>
        <begin position="498"/>
        <end position="556"/>
    </location>
</feature>
<sequence length="611" mass="67933">MTQFLVSEAGTSEQATLSMRHSKVNKLLDTLGAKSLEMQSARQSMEDKAALMLNMVKPEVKSYKYVRDALRSNQPIGQTKLSSSLSVLSRFAILGSFFASEGCKIAFTILDLISDLFFCTLYLFDIQWALSHEKDPNLSGLPGPSYFWISRLPETFTLCVAFSIFIAVSWCYSVAFADNRIRAVFSALTLTNILTALPFIVSVQISEARYLYIPYFLRAIVAVDRLQKVLRLRGATTLLKFGVVMEKVIMLLGTMIAIVYLALCLFQYVEFRFGNRILNIFDSFYFVVVTLSTVGYGDIAPQTREGELVVVILIFAALTVLPSLIGELLSAIAERRGGHGGVYSRGNANYFVVLGNFENELIMSDVLDGILHEQSTNEKVVILARSAATPKVTEVVSDYKYKNCVTYLVGSGMKKPDLERAQVKHASAVYVLGDRGASDRRREDERNTLRVWAIRNYAPDVPIFVRNLLPDSEPYQEMTVDASICVGNLKQLILGLTVIHTASSESSYETLWEAQYGDGFGNEIFVVPMNPVFAGTSFNEASCYVFAKLQLNMIGVRVYSMETDSRIILLNPGKAYILANEDEVVLVSQTESDASAFSNLASISLVIHQTY</sequence>
<keyword evidence="17" id="KW-1185">Reference proteome</keyword>
<proteinExistence type="predicted"/>
<feature type="transmembrane region" description="Helical" evidence="12">
    <location>
        <begin position="155"/>
        <end position="177"/>
    </location>
</feature>
<comment type="caution">
    <text evidence="16">The sequence shown here is derived from an EMBL/GenBank/DDBJ whole genome shotgun (WGS) entry which is preliminary data.</text>
</comment>
<dbReference type="AlphaFoldDB" id="A0AAD5T1Z0"/>
<evidence type="ECO:0000256" key="8">
    <source>
        <dbReference type="ARBA" id="ARBA00023065"/>
    </source>
</evidence>
<keyword evidence="2" id="KW-0813">Transport</keyword>
<evidence type="ECO:0000256" key="4">
    <source>
        <dbReference type="ARBA" id="ARBA00022692"/>
    </source>
</evidence>
<evidence type="ECO:0000259" key="14">
    <source>
        <dbReference type="Pfam" id="PF07885"/>
    </source>
</evidence>
<evidence type="ECO:0000256" key="3">
    <source>
        <dbReference type="ARBA" id="ARBA00022538"/>
    </source>
</evidence>
<evidence type="ECO:0000256" key="7">
    <source>
        <dbReference type="ARBA" id="ARBA00022989"/>
    </source>
</evidence>
<evidence type="ECO:0000313" key="17">
    <source>
        <dbReference type="Proteomes" id="UP001211907"/>
    </source>
</evidence>
<evidence type="ECO:0000259" key="15">
    <source>
        <dbReference type="Pfam" id="PF22614"/>
    </source>
</evidence>
<comment type="catalytic activity">
    <reaction evidence="11">
        <text>K(+)(in) = K(+)(out)</text>
        <dbReference type="Rhea" id="RHEA:29463"/>
        <dbReference type="ChEBI" id="CHEBI:29103"/>
    </reaction>
</comment>
<dbReference type="InterPro" id="IPR047871">
    <property type="entry name" value="K_chnl_Slo-like"/>
</dbReference>
<dbReference type="GO" id="GO:0016020">
    <property type="term" value="C:membrane"/>
    <property type="evidence" value="ECO:0007669"/>
    <property type="project" value="UniProtKB-SubCell"/>
</dbReference>
<evidence type="ECO:0000256" key="1">
    <source>
        <dbReference type="ARBA" id="ARBA00004141"/>
    </source>
</evidence>
<dbReference type="InterPro" id="IPR003929">
    <property type="entry name" value="K_chnl_BK_asu"/>
</dbReference>
<feature type="domain" description="RCK N-terminal" evidence="15">
    <location>
        <begin position="350"/>
        <end position="465"/>
    </location>
</feature>
<keyword evidence="9 12" id="KW-0472">Membrane</keyword>
<keyword evidence="6" id="KW-0630">Potassium</keyword>
<keyword evidence="7 12" id="KW-1133">Transmembrane helix</keyword>
<keyword evidence="8" id="KW-0406">Ion transport</keyword>
<feature type="transmembrane region" description="Helical" evidence="12">
    <location>
        <begin position="278"/>
        <end position="296"/>
    </location>
</feature>
<feature type="transmembrane region" description="Helical" evidence="12">
    <location>
        <begin position="183"/>
        <end position="203"/>
    </location>
</feature>
<comment type="subcellular location">
    <subcellularLocation>
        <location evidence="1">Membrane</location>
        <topology evidence="1">Multi-pass membrane protein</topology>
    </subcellularLocation>
</comment>
<dbReference type="Gene3D" id="1.10.287.70">
    <property type="match status" value="1"/>
</dbReference>
<reference evidence="16" key="1">
    <citation type="submission" date="2020-05" db="EMBL/GenBank/DDBJ databases">
        <title>Phylogenomic resolution of chytrid fungi.</title>
        <authorList>
            <person name="Stajich J.E."/>
            <person name="Amses K."/>
            <person name="Simmons R."/>
            <person name="Seto K."/>
            <person name="Myers J."/>
            <person name="Bonds A."/>
            <person name="Quandt C.A."/>
            <person name="Barry K."/>
            <person name="Liu P."/>
            <person name="Grigoriev I."/>
            <person name="Longcore J.E."/>
            <person name="James T.Y."/>
        </authorList>
    </citation>
    <scope>NUCLEOTIDE SEQUENCE</scope>
    <source>
        <strain evidence="16">JEL0513</strain>
    </source>
</reference>
<dbReference type="Pfam" id="PF22614">
    <property type="entry name" value="Slo-like_RCK"/>
    <property type="match status" value="1"/>
</dbReference>
<evidence type="ECO:0000256" key="10">
    <source>
        <dbReference type="ARBA" id="ARBA00023303"/>
    </source>
</evidence>
<evidence type="ECO:0000256" key="6">
    <source>
        <dbReference type="ARBA" id="ARBA00022958"/>
    </source>
</evidence>
<dbReference type="PANTHER" id="PTHR10027">
    <property type="entry name" value="CALCIUM-ACTIVATED POTASSIUM CHANNEL ALPHA CHAIN"/>
    <property type="match status" value="1"/>
</dbReference>
<keyword evidence="3" id="KW-0633">Potassium transport</keyword>
<evidence type="ECO:0000256" key="9">
    <source>
        <dbReference type="ARBA" id="ARBA00023136"/>
    </source>
</evidence>
<evidence type="ECO:0000256" key="5">
    <source>
        <dbReference type="ARBA" id="ARBA00022826"/>
    </source>
</evidence>
<dbReference type="SUPFAM" id="SSF81324">
    <property type="entry name" value="Voltage-gated potassium channels"/>
    <property type="match status" value="1"/>
</dbReference>
<evidence type="ECO:0000313" key="16">
    <source>
        <dbReference type="EMBL" id="KAJ3120310.1"/>
    </source>
</evidence>
<evidence type="ECO:0000256" key="12">
    <source>
        <dbReference type="SAM" id="Phobius"/>
    </source>
</evidence>
<gene>
    <name evidence="16" type="primary">KCNT2</name>
    <name evidence="16" type="ORF">HK100_012849</name>
</gene>
<evidence type="ECO:0000259" key="13">
    <source>
        <dbReference type="Pfam" id="PF03493"/>
    </source>
</evidence>
<organism evidence="16 17">
    <name type="scientific">Physocladia obscura</name>
    <dbReference type="NCBI Taxonomy" id="109957"/>
    <lineage>
        <taxon>Eukaryota</taxon>
        <taxon>Fungi</taxon>
        <taxon>Fungi incertae sedis</taxon>
        <taxon>Chytridiomycota</taxon>
        <taxon>Chytridiomycota incertae sedis</taxon>
        <taxon>Chytridiomycetes</taxon>
        <taxon>Chytridiales</taxon>
        <taxon>Chytriomycetaceae</taxon>
        <taxon>Physocladia</taxon>
    </lineage>
</organism>
<evidence type="ECO:0000256" key="2">
    <source>
        <dbReference type="ARBA" id="ARBA00022448"/>
    </source>
</evidence>
<evidence type="ECO:0000256" key="11">
    <source>
        <dbReference type="ARBA" id="ARBA00034430"/>
    </source>
</evidence>
<dbReference type="InterPro" id="IPR013099">
    <property type="entry name" value="K_chnl_dom"/>
</dbReference>
<feature type="domain" description="Potassium channel" evidence="14">
    <location>
        <begin position="256"/>
        <end position="332"/>
    </location>
</feature>
<dbReference type="Gene3D" id="3.40.50.720">
    <property type="entry name" value="NAD(P)-binding Rossmann-like Domain"/>
    <property type="match status" value="1"/>
</dbReference>